<keyword evidence="13" id="KW-0472">Membrane</keyword>
<dbReference type="Gene3D" id="1.10.630.10">
    <property type="entry name" value="Cytochrome P450"/>
    <property type="match status" value="1"/>
</dbReference>
<keyword evidence="12" id="KW-0503">Monooxygenase</keyword>
<comment type="similarity">
    <text evidence="5">Belongs to the cytochrome P450 family.</text>
</comment>
<reference evidence="16" key="1">
    <citation type="submission" date="2013-02" db="EMBL/GenBank/DDBJ databases">
        <authorList>
            <person name="Hughes D."/>
        </authorList>
    </citation>
    <scope>NUCLEOTIDE SEQUENCE</scope>
    <source>
        <strain>Durham</strain>
        <strain evidence="16">NC isolate 2 -- Noor lab</strain>
    </source>
</reference>
<dbReference type="Proteomes" id="UP000015102">
    <property type="component" value="Unassembled WGS sequence"/>
</dbReference>
<evidence type="ECO:0000256" key="12">
    <source>
        <dbReference type="ARBA" id="ARBA00023033"/>
    </source>
</evidence>
<feature type="compositionally biased region" description="Polar residues" evidence="14">
    <location>
        <begin position="56"/>
        <end position="68"/>
    </location>
</feature>
<sequence>MENPDVQTKLLQEIQEVKESLGEDPLTFEVLNGMNYLDQVVSESLRKLPPAPGQTDYVQKTSFENPDG</sequence>
<evidence type="ECO:0000256" key="10">
    <source>
        <dbReference type="ARBA" id="ARBA00023002"/>
    </source>
</evidence>
<evidence type="ECO:0000256" key="2">
    <source>
        <dbReference type="ARBA" id="ARBA00003690"/>
    </source>
</evidence>
<dbReference type="GO" id="GO:0005789">
    <property type="term" value="C:endoplasmic reticulum membrane"/>
    <property type="evidence" value="ECO:0007669"/>
    <property type="project" value="UniProtKB-SubCell"/>
</dbReference>
<evidence type="ECO:0000256" key="5">
    <source>
        <dbReference type="ARBA" id="ARBA00010617"/>
    </source>
</evidence>
<dbReference type="EMBL" id="CAQQ02387940">
    <property type="status" value="NOT_ANNOTATED_CDS"/>
    <property type="molecule type" value="Genomic_DNA"/>
</dbReference>
<keyword evidence="8" id="KW-0256">Endoplasmic reticulum</keyword>
<dbReference type="InterPro" id="IPR036396">
    <property type="entry name" value="Cyt_P450_sf"/>
</dbReference>
<keyword evidence="7" id="KW-0479">Metal-binding</keyword>
<comment type="subcellular location">
    <subcellularLocation>
        <location evidence="4">Endoplasmic reticulum membrane</location>
        <topology evidence="4">Peripheral membrane protein</topology>
    </subcellularLocation>
    <subcellularLocation>
        <location evidence="3">Microsome membrane</location>
        <topology evidence="3">Peripheral membrane protein</topology>
    </subcellularLocation>
</comment>
<proteinExistence type="inferred from homology"/>
<evidence type="ECO:0000256" key="13">
    <source>
        <dbReference type="ARBA" id="ARBA00023136"/>
    </source>
</evidence>
<comment type="cofactor">
    <cofactor evidence="1">
        <name>heme</name>
        <dbReference type="ChEBI" id="CHEBI:30413"/>
    </cofactor>
</comment>
<dbReference type="GO" id="GO:0004497">
    <property type="term" value="F:monooxygenase activity"/>
    <property type="evidence" value="ECO:0007669"/>
    <property type="project" value="UniProtKB-KW"/>
</dbReference>
<dbReference type="GO" id="GO:0016705">
    <property type="term" value="F:oxidoreductase activity, acting on paired donors, with incorporation or reduction of molecular oxygen"/>
    <property type="evidence" value="ECO:0007669"/>
    <property type="project" value="InterPro"/>
</dbReference>
<dbReference type="HOGENOM" id="CLU_191715_0_0_1"/>
<evidence type="ECO:0008006" key="17">
    <source>
        <dbReference type="Google" id="ProtNLM"/>
    </source>
</evidence>
<evidence type="ECO:0000256" key="3">
    <source>
        <dbReference type="ARBA" id="ARBA00004174"/>
    </source>
</evidence>
<reference evidence="15" key="2">
    <citation type="submission" date="2015-06" db="UniProtKB">
        <authorList>
            <consortium name="EnsemblMetazoa"/>
        </authorList>
    </citation>
    <scope>IDENTIFICATION</scope>
</reference>
<evidence type="ECO:0000256" key="14">
    <source>
        <dbReference type="SAM" id="MobiDB-lite"/>
    </source>
</evidence>
<keyword evidence="10" id="KW-0560">Oxidoreductase</keyword>
<dbReference type="GO" id="GO:0005506">
    <property type="term" value="F:iron ion binding"/>
    <property type="evidence" value="ECO:0007669"/>
    <property type="project" value="InterPro"/>
</dbReference>
<keyword evidence="9" id="KW-0492">Microsome</keyword>
<keyword evidence="11" id="KW-0408">Iron</keyword>
<evidence type="ECO:0000256" key="4">
    <source>
        <dbReference type="ARBA" id="ARBA00004406"/>
    </source>
</evidence>
<dbReference type="Pfam" id="PF00067">
    <property type="entry name" value="p450"/>
    <property type="match status" value="1"/>
</dbReference>
<dbReference type="AlphaFoldDB" id="T1H0V5"/>
<evidence type="ECO:0000256" key="7">
    <source>
        <dbReference type="ARBA" id="ARBA00022723"/>
    </source>
</evidence>
<keyword evidence="16" id="KW-1185">Reference proteome</keyword>
<dbReference type="PANTHER" id="PTHR24292">
    <property type="entry name" value="CYTOCHROME P450"/>
    <property type="match status" value="1"/>
</dbReference>
<evidence type="ECO:0000256" key="9">
    <source>
        <dbReference type="ARBA" id="ARBA00022848"/>
    </source>
</evidence>
<comment type="function">
    <text evidence="2">May be involved in the metabolism of insect hormones and in the breakdown of synthetic insecticides.</text>
</comment>
<dbReference type="InterPro" id="IPR050476">
    <property type="entry name" value="Insect_CytP450_Detox"/>
</dbReference>
<name>T1H0V5_MEGSC</name>
<evidence type="ECO:0000256" key="8">
    <source>
        <dbReference type="ARBA" id="ARBA00022824"/>
    </source>
</evidence>
<evidence type="ECO:0000256" key="1">
    <source>
        <dbReference type="ARBA" id="ARBA00001971"/>
    </source>
</evidence>
<feature type="region of interest" description="Disordered" evidence="14">
    <location>
        <begin position="47"/>
        <end position="68"/>
    </location>
</feature>
<dbReference type="GO" id="GO:0020037">
    <property type="term" value="F:heme binding"/>
    <property type="evidence" value="ECO:0007669"/>
    <property type="project" value="InterPro"/>
</dbReference>
<keyword evidence="6" id="KW-0349">Heme</keyword>
<dbReference type="SUPFAM" id="SSF48264">
    <property type="entry name" value="Cytochrome P450"/>
    <property type="match status" value="1"/>
</dbReference>
<accession>T1H0V5</accession>
<dbReference type="EnsemblMetazoa" id="MESCA009799-RA">
    <property type="protein sequence ID" value="MESCA009799-PA"/>
    <property type="gene ID" value="MESCA009799"/>
</dbReference>
<dbReference type="InterPro" id="IPR001128">
    <property type="entry name" value="Cyt_P450"/>
</dbReference>
<dbReference type="PANTHER" id="PTHR24292:SF54">
    <property type="entry name" value="CYP9F3-RELATED"/>
    <property type="match status" value="1"/>
</dbReference>
<evidence type="ECO:0000256" key="6">
    <source>
        <dbReference type="ARBA" id="ARBA00022617"/>
    </source>
</evidence>
<dbReference type="STRING" id="36166.T1H0V5"/>
<organism evidence="15 16">
    <name type="scientific">Megaselia scalaris</name>
    <name type="common">Humpbacked fly</name>
    <name type="synonym">Phora scalaris</name>
    <dbReference type="NCBI Taxonomy" id="36166"/>
    <lineage>
        <taxon>Eukaryota</taxon>
        <taxon>Metazoa</taxon>
        <taxon>Ecdysozoa</taxon>
        <taxon>Arthropoda</taxon>
        <taxon>Hexapoda</taxon>
        <taxon>Insecta</taxon>
        <taxon>Pterygota</taxon>
        <taxon>Neoptera</taxon>
        <taxon>Endopterygota</taxon>
        <taxon>Diptera</taxon>
        <taxon>Brachycera</taxon>
        <taxon>Muscomorpha</taxon>
        <taxon>Platypezoidea</taxon>
        <taxon>Phoridae</taxon>
        <taxon>Megaseliini</taxon>
        <taxon>Megaselia</taxon>
    </lineage>
</organism>
<evidence type="ECO:0000313" key="15">
    <source>
        <dbReference type="EnsemblMetazoa" id="MESCA009799-PA"/>
    </source>
</evidence>
<protein>
    <recommendedName>
        <fullName evidence="17">Cytochrome P450</fullName>
    </recommendedName>
</protein>
<evidence type="ECO:0000313" key="16">
    <source>
        <dbReference type="Proteomes" id="UP000015102"/>
    </source>
</evidence>
<evidence type="ECO:0000256" key="11">
    <source>
        <dbReference type="ARBA" id="ARBA00023004"/>
    </source>
</evidence>